<organism evidence="4">
    <name type="scientific">Amphora coffeiformis</name>
    <dbReference type="NCBI Taxonomy" id="265554"/>
    <lineage>
        <taxon>Eukaryota</taxon>
        <taxon>Sar</taxon>
        <taxon>Stramenopiles</taxon>
        <taxon>Ochrophyta</taxon>
        <taxon>Bacillariophyta</taxon>
        <taxon>Bacillariophyceae</taxon>
        <taxon>Bacillariophycidae</taxon>
        <taxon>Thalassiophysales</taxon>
        <taxon>Catenulaceae</taxon>
        <taxon>Amphora</taxon>
    </lineage>
</organism>
<protein>
    <recommendedName>
        <fullName evidence="3">DUF676 domain-containing protein</fullName>
    </recommendedName>
</protein>
<dbReference type="Pfam" id="PF05057">
    <property type="entry name" value="DUF676"/>
    <property type="match status" value="1"/>
</dbReference>
<keyword evidence="2" id="KW-0812">Transmembrane</keyword>
<evidence type="ECO:0000259" key="3">
    <source>
        <dbReference type="Pfam" id="PF05057"/>
    </source>
</evidence>
<dbReference type="PANTHER" id="PTHR12482:SF62">
    <property type="entry name" value="LIPASE ROG1-RELATED"/>
    <property type="match status" value="1"/>
</dbReference>
<feature type="domain" description="DUF676" evidence="3">
    <location>
        <begin position="109"/>
        <end position="348"/>
    </location>
</feature>
<name>A0A7S3KWX7_9STRA</name>
<sequence length="596" mass="66801">MSTTVSDLYIVDFFQKVATTATDPMVKMSIIIFALLVLLVAAAHSGSEAFRPFFRKIKAPVKLLSTKGSLESSLQWWEDLAPPFAFPTGEEPEHPPLQDLRPHDAVDVVHFCFLVHGYRGYSRDLSYLQTVMQRVADTELRRRVKEELNASQSQHSASGDSASLSSSSSSLQQDVVVYTPTCNERRTDDGIVSGGDRLVKEIREFIHKEMQQRRKSAANEGDRDDELPRITISMLGNSLGGLYSRYAIAKLLEYCEVDDADNETWILDGKYRLAFNVFCTTATPHLGVAGHTFLPLPRTAEWGFAQVMRSTGRDLFRCNDLLRRMATHPQFLNPLGRFRERIAYANAYGTDFPVPCQTAGFLNEESESPHYFFEHDQEEEDAAEAEGLIIAKVYTPRKEVDEIAAVDKSTETVNITDILESDEDIDEGLAWSIEFGKESELKIMSQTLDTLGWKKIFVDARKNMPKIPLFGLSSRSNSSSIAGDDSSEEENEDSDDNLGVDDRQARTAYIARLKEKGVVESKDLASAVTAPLFDENFHWPVGHNMIVAFSRSRLSTYLNKAGRPVVDSIAKNVVREILDWPVEEETVVEAKEKVAA</sequence>
<reference evidence="4" key="1">
    <citation type="submission" date="2021-01" db="EMBL/GenBank/DDBJ databases">
        <authorList>
            <person name="Corre E."/>
            <person name="Pelletier E."/>
            <person name="Niang G."/>
            <person name="Scheremetjew M."/>
            <person name="Finn R."/>
            <person name="Kale V."/>
            <person name="Holt S."/>
            <person name="Cochrane G."/>
            <person name="Meng A."/>
            <person name="Brown T."/>
            <person name="Cohen L."/>
        </authorList>
    </citation>
    <scope>NUCLEOTIDE SEQUENCE</scope>
    <source>
        <strain evidence="4">CCMP127</strain>
    </source>
</reference>
<keyword evidence="2" id="KW-1133">Transmembrane helix</keyword>
<feature type="compositionally biased region" description="Acidic residues" evidence="1">
    <location>
        <begin position="485"/>
        <end position="499"/>
    </location>
</feature>
<evidence type="ECO:0000256" key="2">
    <source>
        <dbReference type="SAM" id="Phobius"/>
    </source>
</evidence>
<feature type="region of interest" description="Disordered" evidence="1">
    <location>
        <begin position="474"/>
        <end position="501"/>
    </location>
</feature>
<dbReference type="EMBL" id="HBIM01001700">
    <property type="protein sequence ID" value="CAE0403272.1"/>
    <property type="molecule type" value="Transcribed_RNA"/>
</dbReference>
<gene>
    <name evidence="4" type="ORF">ACOF00016_LOCUS1487</name>
</gene>
<feature type="compositionally biased region" description="Low complexity" evidence="1">
    <location>
        <begin position="474"/>
        <end position="484"/>
    </location>
</feature>
<dbReference type="PANTHER" id="PTHR12482">
    <property type="entry name" value="LIPASE ROG1-RELATED-RELATED"/>
    <property type="match status" value="1"/>
</dbReference>
<evidence type="ECO:0000313" key="4">
    <source>
        <dbReference type="EMBL" id="CAE0403272.1"/>
    </source>
</evidence>
<dbReference type="InterPro" id="IPR007751">
    <property type="entry name" value="DUF676_lipase-like"/>
</dbReference>
<dbReference type="AlphaFoldDB" id="A0A7S3KWX7"/>
<proteinExistence type="predicted"/>
<accession>A0A7S3KWX7</accession>
<feature type="region of interest" description="Disordered" evidence="1">
    <location>
        <begin position="146"/>
        <end position="168"/>
    </location>
</feature>
<feature type="transmembrane region" description="Helical" evidence="2">
    <location>
        <begin position="28"/>
        <end position="46"/>
    </location>
</feature>
<keyword evidence="2" id="KW-0472">Membrane</keyword>
<feature type="compositionally biased region" description="Low complexity" evidence="1">
    <location>
        <begin position="151"/>
        <end position="168"/>
    </location>
</feature>
<evidence type="ECO:0000256" key="1">
    <source>
        <dbReference type="SAM" id="MobiDB-lite"/>
    </source>
</evidence>
<dbReference type="InterPro" id="IPR044294">
    <property type="entry name" value="Lipase-like"/>
</dbReference>